<dbReference type="AlphaFoldDB" id="A0A2S6II52"/>
<dbReference type="GO" id="GO:0005886">
    <property type="term" value="C:plasma membrane"/>
    <property type="evidence" value="ECO:0007669"/>
    <property type="project" value="TreeGrafter"/>
</dbReference>
<dbReference type="CDD" id="cd01949">
    <property type="entry name" value="GGDEF"/>
    <property type="match status" value="1"/>
</dbReference>
<evidence type="ECO:0000313" key="5">
    <source>
        <dbReference type="Proteomes" id="UP000239485"/>
    </source>
</evidence>
<dbReference type="PANTHER" id="PTHR45138:SF9">
    <property type="entry name" value="DIGUANYLATE CYCLASE DGCM-RELATED"/>
    <property type="match status" value="1"/>
</dbReference>
<evidence type="ECO:0000313" key="4">
    <source>
        <dbReference type="EMBL" id="PPK93865.1"/>
    </source>
</evidence>
<dbReference type="GO" id="GO:0052621">
    <property type="term" value="F:diguanylate cyclase activity"/>
    <property type="evidence" value="ECO:0007669"/>
    <property type="project" value="TreeGrafter"/>
</dbReference>
<feature type="transmembrane region" description="Helical" evidence="2">
    <location>
        <begin position="164"/>
        <end position="186"/>
    </location>
</feature>
<dbReference type="PROSITE" id="PS50887">
    <property type="entry name" value="GGDEF"/>
    <property type="match status" value="1"/>
</dbReference>
<dbReference type="Gene3D" id="3.30.70.270">
    <property type="match status" value="1"/>
</dbReference>
<dbReference type="Proteomes" id="UP000239485">
    <property type="component" value="Unassembled WGS sequence"/>
</dbReference>
<feature type="coiled-coil region" evidence="1">
    <location>
        <begin position="186"/>
        <end position="213"/>
    </location>
</feature>
<dbReference type="Pfam" id="PF00990">
    <property type="entry name" value="GGDEF"/>
    <property type="match status" value="1"/>
</dbReference>
<keyword evidence="2" id="KW-0472">Membrane</keyword>
<dbReference type="InterPro" id="IPR043128">
    <property type="entry name" value="Rev_trsase/Diguanyl_cyclase"/>
</dbReference>
<keyword evidence="2" id="KW-0812">Transmembrane</keyword>
<dbReference type="GO" id="GO:0043709">
    <property type="term" value="P:cell adhesion involved in single-species biofilm formation"/>
    <property type="evidence" value="ECO:0007669"/>
    <property type="project" value="TreeGrafter"/>
</dbReference>
<evidence type="ECO:0000256" key="1">
    <source>
        <dbReference type="SAM" id="Coils"/>
    </source>
</evidence>
<accession>A0A2S6II52</accession>
<dbReference type="InterPro" id="IPR029787">
    <property type="entry name" value="Nucleotide_cyclase"/>
</dbReference>
<feature type="transmembrane region" description="Helical" evidence="2">
    <location>
        <begin position="34"/>
        <end position="54"/>
    </location>
</feature>
<comment type="caution">
    <text evidence="4">The sequence shown here is derived from an EMBL/GenBank/DDBJ whole genome shotgun (WGS) entry which is preliminary data.</text>
</comment>
<proteinExistence type="predicted"/>
<dbReference type="NCBIfam" id="TIGR00254">
    <property type="entry name" value="GGDEF"/>
    <property type="match status" value="1"/>
</dbReference>
<sequence length="406" mass="43289">MLRWRERWSTARALWSWLVRIGHEDPRVRRRGRVLVIVAASSIVALIPTMFALMAVLPDWWLSTTLITGLCLANAAMIALARAGHVTVSAVALLVLNFSATLAGVLAEGHASNAPIFLVSLVLIAGISLPTRALPFALVASFAATFCLPLVVGGRTEPVAYVELLALTTVVATFATLMAGVNNWVIDRSFAEAERLTAALQEANADLEDRVEQRTAALTAALSRSESLAGQLAELSARDPLTGLYNRRRLDEEFDRVASAAQEGECVSVVVADLDDFKRVNDTLGHHVGDVVLQRVAGALLTGSRASDVVARTGGEEFVLLMPDTRSEEAVACCERLRGVVAGLSFDDVAPGLRMTVSIGVATGGAGSAAAEMREMLVQQADEMLYAAKRSGKDRVLSCLWQAAPS</sequence>
<dbReference type="EMBL" id="PTJD01000009">
    <property type="protein sequence ID" value="PPK93865.1"/>
    <property type="molecule type" value="Genomic_DNA"/>
</dbReference>
<evidence type="ECO:0000256" key="2">
    <source>
        <dbReference type="SAM" id="Phobius"/>
    </source>
</evidence>
<feature type="transmembrane region" description="Helical" evidence="2">
    <location>
        <begin position="136"/>
        <end position="152"/>
    </location>
</feature>
<feature type="domain" description="GGDEF" evidence="3">
    <location>
        <begin position="265"/>
        <end position="401"/>
    </location>
</feature>
<keyword evidence="5" id="KW-1185">Reference proteome</keyword>
<feature type="transmembrane region" description="Helical" evidence="2">
    <location>
        <begin position="60"/>
        <end position="81"/>
    </location>
</feature>
<organism evidence="4 5">
    <name type="scientific">Kineococcus xinjiangensis</name>
    <dbReference type="NCBI Taxonomy" id="512762"/>
    <lineage>
        <taxon>Bacteria</taxon>
        <taxon>Bacillati</taxon>
        <taxon>Actinomycetota</taxon>
        <taxon>Actinomycetes</taxon>
        <taxon>Kineosporiales</taxon>
        <taxon>Kineosporiaceae</taxon>
        <taxon>Kineococcus</taxon>
    </lineage>
</organism>
<reference evidence="4 5" key="1">
    <citation type="submission" date="2018-02" db="EMBL/GenBank/DDBJ databases">
        <title>Genomic Encyclopedia of Archaeal and Bacterial Type Strains, Phase II (KMG-II): from individual species to whole genera.</title>
        <authorList>
            <person name="Goeker M."/>
        </authorList>
    </citation>
    <scope>NUCLEOTIDE SEQUENCE [LARGE SCALE GENOMIC DNA]</scope>
    <source>
        <strain evidence="4 5">DSM 22857</strain>
    </source>
</reference>
<keyword evidence="2" id="KW-1133">Transmembrane helix</keyword>
<dbReference type="PANTHER" id="PTHR45138">
    <property type="entry name" value="REGULATORY COMPONENTS OF SENSORY TRANSDUCTION SYSTEM"/>
    <property type="match status" value="1"/>
</dbReference>
<feature type="transmembrane region" description="Helical" evidence="2">
    <location>
        <begin position="88"/>
        <end position="107"/>
    </location>
</feature>
<evidence type="ECO:0000259" key="3">
    <source>
        <dbReference type="PROSITE" id="PS50887"/>
    </source>
</evidence>
<dbReference type="InterPro" id="IPR000160">
    <property type="entry name" value="GGDEF_dom"/>
</dbReference>
<protein>
    <submittedName>
        <fullName evidence="4">Diguanylate cyclase (GGDEF)-like protein</fullName>
    </submittedName>
</protein>
<dbReference type="GO" id="GO:1902201">
    <property type="term" value="P:negative regulation of bacterial-type flagellum-dependent cell motility"/>
    <property type="evidence" value="ECO:0007669"/>
    <property type="project" value="TreeGrafter"/>
</dbReference>
<keyword evidence="1" id="KW-0175">Coiled coil</keyword>
<dbReference type="InterPro" id="IPR050469">
    <property type="entry name" value="Diguanylate_Cyclase"/>
</dbReference>
<dbReference type="SUPFAM" id="SSF55073">
    <property type="entry name" value="Nucleotide cyclase"/>
    <property type="match status" value="1"/>
</dbReference>
<dbReference type="SMART" id="SM00267">
    <property type="entry name" value="GGDEF"/>
    <property type="match status" value="1"/>
</dbReference>
<name>A0A2S6II52_9ACTN</name>
<dbReference type="FunFam" id="3.30.70.270:FF:000001">
    <property type="entry name" value="Diguanylate cyclase domain protein"/>
    <property type="match status" value="1"/>
</dbReference>
<gene>
    <name evidence="4" type="ORF">CLV92_109143</name>
</gene>